<name>A0A5C5BCI4_9MICO</name>
<evidence type="ECO:0000259" key="5">
    <source>
        <dbReference type="Pfam" id="PF00496"/>
    </source>
</evidence>
<dbReference type="SUPFAM" id="SSF53850">
    <property type="entry name" value="Periplasmic binding protein-like II"/>
    <property type="match status" value="1"/>
</dbReference>
<dbReference type="Gene3D" id="3.10.105.10">
    <property type="entry name" value="Dipeptide-binding Protein, Domain 3"/>
    <property type="match status" value="1"/>
</dbReference>
<gene>
    <name evidence="6" type="ORF">FH969_06690</name>
</gene>
<dbReference type="InterPro" id="IPR000914">
    <property type="entry name" value="SBP_5_dom"/>
</dbReference>
<comment type="caution">
    <text evidence="6">The sequence shown here is derived from an EMBL/GenBank/DDBJ whole genome shotgun (WGS) entry which is preliminary data.</text>
</comment>
<evidence type="ECO:0000256" key="1">
    <source>
        <dbReference type="ARBA" id="ARBA00005695"/>
    </source>
</evidence>
<dbReference type="Gene3D" id="3.40.190.10">
    <property type="entry name" value="Periplasmic binding protein-like II"/>
    <property type="match status" value="1"/>
</dbReference>
<reference evidence="6 7" key="1">
    <citation type="submission" date="2019-06" db="EMBL/GenBank/DDBJ databases">
        <title>Draft genome sequence of Miniimonas arenae KCTC 19750T isolated from sea sand.</title>
        <authorList>
            <person name="Park S.-J."/>
        </authorList>
    </citation>
    <scope>NUCLEOTIDE SEQUENCE [LARGE SCALE GENOMIC DNA]</scope>
    <source>
        <strain evidence="6 7">KCTC 19750</strain>
    </source>
</reference>
<dbReference type="GO" id="GO:0043190">
    <property type="term" value="C:ATP-binding cassette (ABC) transporter complex"/>
    <property type="evidence" value="ECO:0007669"/>
    <property type="project" value="InterPro"/>
</dbReference>
<feature type="domain" description="Solute-binding protein family 5" evidence="5">
    <location>
        <begin position="113"/>
        <end position="489"/>
    </location>
</feature>
<evidence type="ECO:0000256" key="3">
    <source>
        <dbReference type="ARBA" id="ARBA00022729"/>
    </source>
</evidence>
<dbReference type="EMBL" id="VENP01000019">
    <property type="protein sequence ID" value="TNU74893.1"/>
    <property type="molecule type" value="Genomic_DNA"/>
</dbReference>
<sequence length="573" mass="60711">MSRTTASPTRLTALRRRARGLATTAVAALAATGLLAACATASGDAGAASSGSAGDASADAAGGEPQQGGDLVFLIDSLGDTWIPNNSAISSFQGQVWGHVTDKLVYVDDAGQVSPWVAESWEQNEDATQFTLHLRDGVTFSDGTPVDAAAVVANLDVWAKGDPDKGINPIGLFPKTYQSATAQDASTVVVTFSAPTLGFIPTLGYHGSILISPTTLALSGEEQADLSNDIGSGPFVVKSWKEGDSVVLERRDDYDWGPEALEHTGPAYLDTITYKIVAESSLRTSSVTAGQADVAYNAPPQELDGLAAQGFVIATPRYLGFVNGYAIDATVAPFDDPKVRQAFQHAIDRDEILSTVYTYDWLPAESFIQSNVPEATDHSADFAHDADLAASLLDEAGWTLGSDGVRSKDGTPLAVTLYPNPYLATSKAVDELVAQQLTDLGFAVDIQAYDVVTYGEKVIKNTTPIALTEITRSFIDVGTVASILTSANKGEDWFGVGETDTELNRLRDEVAGAVDTDSRAASVDELQGYVLQQGYFVPLTQIVQRIYVQNPALHGVTYNGIAYANYSAAWLEQ</sequence>
<keyword evidence="3 4" id="KW-0732">Signal</keyword>
<dbReference type="PIRSF" id="PIRSF002741">
    <property type="entry name" value="MppA"/>
    <property type="match status" value="1"/>
</dbReference>
<dbReference type="PANTHER" id="PTHR30290:SF9">
    <property type="entry name" value="OLIGOPEPTIDE-BINDING PROTEIN APPA"/>
    <property type="match status" value="1"/>
</dbReference>
<dbReference type="Proteomes" id="UP000313849">
    <property type="component" value="Unassembled WGS sequence"/>
</dbReference>
<dbReference type="InterPro" id="IPR039424">
    <property type="entry name" value="SBP_5"/>
</dbReference>
<comment type="similarity">
    <text evidence="1">Belongs to the bacterial solute-binding protein 5 family.</text>
</comment>
<feature type="chain" id="PRO_5039686365" evidence="4">
    <location>
        <begin position="37"/>
        <end position="573"/>
    </location>
</feature>
<dbReference type="OrthoDB" id="5240629at2"/>
<keyword evidence="2" id="KW-0813">Transport</keyword>
<evidence type="ECO:0000313" key="6">
    <source>
        <dbReference type="EMBL" id="TNU74893.1"/>
    </source>
</evidence>
<feature type="signal peptide" evidence="4">
    <location>
        <begin position="1"/>
        <end position="36"/>
    </location>
</feature>
<protein>
    <submittedName>
        <fullName evidence="6">ABC transporter substrate-binding protein</fullName>
    </submittedName>
</protein>
<evidence type="ECO:0000256" key="4">
    <source>
        <dbReference type="SAM" id="SignalP"/>
    </source>
</evidence>
<dbReference type="RefSeq" id="WP_139986567.1">
    <property type="nucleotide sequence ID" value="NZ_VENP01000019.1"/>
</dbReference>
<organism evidence="6 7">
    <name type="scientific">Miniimonas arenae</name>
    <dbReference type="NCBI Taxonomy" id="676201"/>
    <lineage>
        <taxon>Bacteria</taxon>
        <taxon>Bacillati</taxon>
        <taxon>Actinomycetota</taxon>
        <taxon>Actinomycetes</taxon>
        <taxon>Micrococcales</taxon>
        <taxon>Beutenbergiaceae</taxon>
        <taxon>Miniimonas</taxon>
    </lineage>
</organism>
<dbReference type="CDD" id="cd08492">
    <property type="entry name" value="PBP2_NikA_DppA_OppA_like_15"/>
    <property type="match status" value="1"/>
</dbReference>
<dbReference type="Pfam" id="PF00496">
    <property type="entry name" value="SBP_bac_5"/>
    <property type="match status" value="1"/>
</dbReference>
<dbReference type="InterPro" id="IPR030678">
    <property type="entry name" value="Peptide/Ni-bd"/>
</dbReference>
<keyword evidence="7" id="KW-1185">Reference proteome</keyword>
<dbReference type="GO" id="GO:0015833">
    <property type="term" value="P:peptide transport"/>
    <property type="evidence" value="ECO:0007669"/>
    <property type="project" value="TreeGrafter"/>
</dbReference>
<dbReference type="AlphaFoldDB" id="A0A5C5BCI4"/>
<evidence type="ECO:0000313" key="7">
    <source>
        <dbReference type="Proteomes" id="UP000313849"/>
    </source>
</evidence>
<evidence type="ECO:0000256" key="2">
    <source>
        <dbReference type="ARBA" id="ARBA00022448"/>
    </source>
</evidence>
<dbReference type="GO" id="GO:1904680">
    <property type="term" value="F:peptide transmembrane transporter activity"/>
    <property type="evidence" value="ECO:0007669"/>
    <property type="project" value="TreeGrafter"/>
</dbReference>
<dbReference type="PANTHER" id="PTHR30290">
    <property type="entry name" value="PERIPLASMIC BINDING COMPONENT OF ABC TRANSPORTER"/>
    <property type="match status" value="1"/>
</dbReference>
<proteinExistence type="inferred from homology"/>
<dbReference type="GO" id="GO:0042597">
    <property type="term" value="C:periplasmic space"/>
    <property type="evidence" value="ECO:0007669"/>
    <property type="project" value="UniProtKB-ARBA"/>
</dbReference>
<accession>A0A5C5BCI4</accession>